<comment type="subcellular location">
    <subcellularLocation>
        <location evidence="1">Cell membrane</location>
        <topology evidence="1">Multi-pass membrane protein</topology>
    </subcellularLocation>
</comment>
<evidence type="ECO:0000256" key="1">
    <source>
        <dbReference type="ARBA" id="ARBA00004651"/>
    </source>
</evidence>
<feature type="transmembrane region" description="Helical" evidence="6">
    <location>
        <begin position="166"/>
        <end position="185"/>
    </location>
</feature>
<dbReference type="PANTHER" id="PTHR30213:SF0">
    <property type="entry name" value="UPF0761 MEMBRANE PROTEIN YIHY"/>
    <property type="match status" value="1"/>
</dbReference>
<evidence type="ECO:0000256" key="2">
    <source>
        <dbReference type="ARBA" id="ARBA00022475"/>
    </source>
</evidence>
<evidence type="ECO:0000313" key="7">
    <source>
        <dbReference type="EMBL" id="GHA43049.1"/>
    </source>
</evidence>
<name>A0A918SJL1_9FLAO</name>
<gene>
    <name evidence="7" type="ORF">GCM10007103_25310</name>
</gene>
<sequence length="280" mass="30571">MTVKDSIGEDNVAIVSAGVAFYAFLAVFPAIMALISIYGLALDPQQIESQISQLSSMLPEQAFGIIETQIEKFTSTSGETLSWGTALGILFSLWSANKGIKSLFTGVDIAYNTKNTRGLIQQNALTLAFTLGAIILVILSMILIVAFPALVDQIGLPSQIENLISWLRWVVLAIIVVLFLCLIYKFAPARPRPRFKWVFPGALVATVLWLIASWGFSYYVSNFGSYGEVYGSISAVVVLMLWLLLTSLIILVGAELNSVSEEYARNAGSSKDHYNSKPVE</sequence>
<dbReference type="AlphaFoldDB" id="A0A918SJL1"/>
<evidence type="ECO:0000256" key="4">
    <source>
        <dbReference type="ARBA" id="ARBA00022989"/>
    </source>
</evidence>
<accession>A0A918SJL1</accession>
<dbReference type="Proteomes" id="UP000610456">
    <property type="component" value="Unassembled WGS sequence"/>
</dbReference>
<protein>
    <submittedName>
        <fullName evidence="7">Uncharacterized protein</fullName>
    </submittedName>
</protein>
<feature type="transmembrane region" description="Helical" evidence="6">
    <location>
        <begin position="20"/>
        <end position="41"/>
    </location>
</feature>
<dbReference type="PANTHER" id="PTHR30213">
    <property type="entry name" value="INNER MEMBRANE PROTEIN YHJD"/>
    <property type="match status" value="1"/>
</dbReference>
<organism evidence="7 8">
    <name type="scientific">Salinimicrobium marinum</name>
    <dbReference type="NCBI Taxonomy" id="680283"/>
    <lineage>
        <taxon>Bacteria</taxon>
        <taxon>Pseudomonadati</taxon>
        <taxon>Bacteroidota</taxon>
        <taxon>Flavobacteriia</taxon>
        <taxon>Flavobacteriales</taxon>
        <taxon>Flavobacteriaceae</taxon>
        <taxon>Salinimicrobium</taxon>
    </lineage>
</organism>
<dbReference type="GO" id="GO:0005886">
    <property type="term" value="C:plasma membrane"/>
    <property type="evidence" value="ECO:0007669"/>
    <property type="project" value="UniProtKB-SubCell"/>
</dbReference>
<evidence type="ECO:0000313" key="8">
    <source>
        <dbReference type="Proteomes" id="UP000610456"/>
    </source>
</evidence>
<evidence type="ECO:0000256" key="6">
    <source>
        <dbReference type="SAM" id="Phobius"/>
    </source>
</evidence>
<dbReference type="PIRSF" id="PIRSF035875">
    <property type="entry name" value="RNase_BN"/>
    <property type="match status" value="1"/>
</dbReference>
<comment type="caution">
    <text evidence="7">The sequence shown here is derived from an EMBL/GenBank/DDBJ whole genome shotgun (WGS) entry which is preliminary data.</text>
</comment>
<feature type="transmembrane region" description="Helical" evidence="6">
    <location>
        <begin position="229"/>
        <end position="252"/>
    </location>
</feature>
<proteinExistence type="predicted"/>
<keyword evidence="5 6" id="KW-0472">Membrane</keyword>
<keyword evidence="4 6" id="KW-1133">Transmembrane helix</keyword>
<dbReference type="EMBL" id="BMXB01000011">
    <property type="protein sequence ID" value="GHA43049.1"/>
    <property type="molecule type" value="Genomic_DNA"/>
</dbReference>
<evidence type="ECO:0000256" key="3">
    <source>
        <dbReference type="ARBA" id="ARBA00022692"/>
    </source>
</evidence>
<evidence type="ECO:0000256" key="5">
    <source>
        <dbReference type="ARBA" id="ARBA00023136"/>
    </source>
</evidence>
<dbReference type="InterPro" id="IPR017039">
    <property type="entry name" value="Virul_fac_BrkB"/>
</dbReference>
<reference evidence="7" key="2">
    <citation type="submission" date="2020-09" db="EMBL/GenBank/DDBJ databases">
        <authorList>
            <person name="Sun Q."/>
            <person name="Kim S."/>
        </authorList>
    </citation>
    <scope>NUCLEOTIDE SEQUENCE</scope>
    <source>
        <strain evidence="7">KCTC 12719</strain>
    </source>
</reference>
<feature type="transmembrane region" description="Helical" evidence="6">
    <location>
        <begin position="197"/>
        <end position="217"/>
    </location>
</feature>
<feature type="transmembrane region" description="Helical" evidence="6">
    <location>
        <begin position="124"/>
        <end position="146"/>
    </location>
</feature>
<dbReference type="Pfam" id="PF03631">
    <property type="entry name" value="Virul_fac_BrkB"/>
    <property type="match status" value="1"/>
</dbReference>
<keyword evidence="8" id="KW-1185">Reference proteome</keyword>
<dbReference type="NCBIfam" id="TIGR00765">
    <property type="entry name" value="yihY_not_rbn"/>
    <property type="match status" value="1"/>
</dbReference>
<keyword evidence="2" id="KW-1003">Cell membrane</keyword>
<keyword evidence="3 6" id="KW-0812">Transmembrane</keyword>
<reference evidence="7" key="1">
    <citation type="journal article" date="2014" name="Int. J. Syst. Evol. Microbiol.">
        <title>Complete genome sequence of Corynebacterium casei LMG S-19264T (=DSM 44701T), isolated from a smear-ripened cheese.</title>
        <authorList>
            <consortium name="US DOE Joint Genome Institute (JGI-PGF)"/>
            <person name="Walter F."/>
            <person name="Albersmeier A."/>
            <person name="Kalinowski J."/>
            <person name="Ruckert C."/>
        </authorList>
    </citation>
    <scope>NUCLEOTIDE SEQUENCE</scope>
    <source>
        <strain evidence="7">KCTC 12719</strain>
    </source>
</reference>